<feature type="compositionally biased region" description="Low complexity" evidence="1">
    <location>
        <begin position="1"/>
        <end position="22"/>
    </location>
</feature>
<name>A0A815NDJ7_9BILA</name>
<dbReference type="EMBL" id="CAJOBC010084035">
    <property type="protein sequence ID" value="CAF4310748.1"/>
    <property type="molecule type" value="Genomic_DNA"/>
</dbReference>
<dbReference type="Proteomes" id="UP000663829">
    <property type="component" value="Unassembled WGS sequence"/>
</dbReference>
<sequence>MNPNQNNGHGQGNQNPQQGQPGENALQVT</sequence>
<evidence type="ECO:0000313" key="3">
    <source>
        <dbReference type="EMBL" id="CAF4310748.1"/>
    </source>
</evidence>
<keyword evidence="4" id="KW-1185">Reference proteome</keyword>
<proteinExistence type="predicted"/>
<evidence type="ECO:0000313" key="2">
    <source>
        <dbReference type="EMBL" id="CAF1432475.1"/>
    </source>
</evidence>
<gene>
    <name evidence="2" type="ORF">GPM918_LOCUS34059</name>
    <name evidence="3" type="ORF">SRO942_LOCUS34754</name>
</gene>
<dbReference type="EMBL" id="CAJNOQ010018600">
    <property type="protein sequence ID" value="CAF1432475.1"/>
    <property type="molecule type" value="Genomic_DNA"/>
</dbReference>
<evidence type="ECO:0000313" key="4">
    <source>
        <dbReference type="Proteomes" id="UP000663829"/>
    </source>
</evidence>
<protein>
    <submittedName>
        <fullName evidence="2">Uncharacterized protein</fullName>
    </submittedName>
</protein>
<dbReference type="Proteomes" id="UP000681722">
    <property type="component" value="Unassembled WGS sequence"/>
</dbReference>
<feature type="region of interest" description="Disordered" evidence="1">
    <location>
        <begin position="1"/>
        <end position="29"/>
    </location>
</feature>
<evidence type="ECO:0000256" key="1">
    <source>
        <dbReference type="SAM" id="MobiDB-lite"/>
    </source>
</evidence>
<organism evidence="2 4">
    <name type="scientific">Didymodactylos carnosus</name>
    <dbReference type="NCBI Taxonomy" id="1234261"/>
    <lineage>
        <taxon>Eukaryota</taxon>
        <taxon>Metazoa</taxon>
        <taxon>Spiralia</taxon>
        <taxon>Gnathifera</taxon>
        <taxon>Rotifera</taxon>
        <taxon>Eurotatoria</taxon>
        <taxon>Bdelloidea</taxon>
        <taxon>Philodinida</taxon>
        <taxon>Philodinidae</taxon>
        <taxon>Didymodactylos</taxon>
    </lineage>
</organism>
<accession>A0A815NDJ7</accession>
<comment type="caution">
    <text evidence="2">The sequence shown here is derived from an EMBL/GenBank/DDBJ whole genome shotgun (WGS) entry which is preliminary data.</text>
</comment>
<reference evidence="2" key="1">
    <citation type="submission" date="2021-02" db="EMBL/GenBank/DDBJ databases">
        <authorList>
            <person name="Nowell W R."/>
        </authorList>
    </citation>
    <scope>NUCLEOTIDE SEQUENCE</scope>
</reference>
<dbReference type="AlphaFoldDB" id="A0A815NDJ7"/>
<feature type="non-terminal residue" evidence="2">
    <location>
        <position position="29"/>
    </location>
</feature>